<feature type="region of interest" description="Disordered" evidence="1">
    <location>
        <begin position="1"/>
        <end position="27"/>
    </location>
</feature>
<dbReference type="EMBL" id="VFRP01000001">
    <property type="protein sequence ID" value="TPE53723.1"/>
    <property type="molecule type" value="Genomic_DNA"/>
</dbReference>
<gene>
    <name evidence="2" type="ORF">FJM51_01355</name>
</gene>
<reference evidence="2 3" key="1">
    <citation type="submission" date="2019-06" db="EMBL/GenBank/DDBJ databases">
        <title>A novel bacterium of genus Amaricoccus, isolated from marine sediment.</title>
        <authorList>
            <person name="Huang H."/>
            <person name="Mo K."/>
            <person name="Hu Y."/>
        </authorList>
    </citation>
    <scope>NUCLEOTIDE SEQUENCE [LARGE SCALE GENOMIC DNA]</scope>
    <source>
        <strain evidence="2 3">HB172011</strain>
    </source>
</reference>
<feature type="compositionally biased region" description="Basic residues" evidence="1">
    <location>
        <begin position="1"/>
        <end position="12"/>
    </location>
</feature>
<evidence type="ECO:0000256" key="1">
    <source>
        <dbReference type="SAM" id="MobiDB-lite"/>
    </source>
</evidence>
<organism evidence="2 3">
    <name type="scientific">Amaricoccus solimangrovi</name>
    <dbReference type="NCBI Taxonomy" id="2589815"/>
    <lineage>
        <taxon>Bacteria</taxon>
        <taxon>Pseudomonadati</taxon>
        <taxon>Pseudomonadota</taxon>
        <taxon>Alphaproteobacteria</taxon>
        <taxon>Rhodobacterales</taxon>
        <taxon>Paracoccaceae</taxon>
        <taxon>Amaricoccus</taxon>
    </lineage>
</organism>
<accession>A0A501WVD4</accession>
<comment type="caution">
    <text evidence="2">The sequence shown here is derived from an EMBL/GenBank/DDBJ whole genome shotgun (WGS) entry which is preliminary data.</text>
</comment>
<evidence type="ECO:0000313" key="3">
    <source>
        <dbReference type="Proteomes" id="UP000319255"/>
    </source>
</evidence>
<proteinExistence type="predicted"/>
<sequence>MDIISKRVRPRRRDAAGGPPPGPDGEVAWISDRLDPFGPRPACARALAPDFWDALLIEPEEEPLAGPLHRVRVEPDRQVRVVEATTGRRVHVLGEIRMVGRSWCFVLATRENGFRAALNSTMAGRLAQLDGARMGGPRTADTLSAEISSLLGYDAHR</sequence>
<protein>
    <submittedName>
        <fullName evidence="2">Uncharacterized protein</fullName>
    </submittedName>
</protein>
<dbReference type="OrthoDB" id="8226460at2"/>
<keyword evidence="3" id="KW-1185">Reference proteome</keyword>
<dbReference type="RefSeq" id="WP_140452301.1">
    <property type="nucleotide sequence ID" value="NZ_VFRP01000001.1"/>
</dbReference>
<name>A0A501WVD4_9RHOB</name>
<dbReference type="Proteomes" id="UP000319255">
    <property type="component" value="Unassembled WGS sequence"/>
</dbReference>
<evidence type="ECO:0000313" key="2">
    <source>
        <dbReference type="EMBL" id="TPE53723.1"/>
    </source>
</evidence>
<dbReference type="AlphaFoldDB" id="A0A501WVD4"/>